<gene>
    <name evidence="1" type="ORF">PR048_016065</name>
</gene>
<reference evidence="1 2" key="1">
    <citation type="submission" date="2023-02" db="EMBL/GenBank/DDBJ databases">
        <title>LHISI_Scaffold_Assembly.</title>
        <authorList>
            <person name="Stuart O.P."/>
            <person name="Cleave R."/>
            <person name="Magrath M.J.L."/>
            <person name="Mikheyev A.S."/>
        </authorList>
    </citation>
    <scope>NUCLEOTIDE SEQUENCE [LARGE SCALE GENOMIC DNA]</scope>
    <source>
        <strain evidence="1">Daus_M_001</strain>
        <tissue evidence="1">Leg muscle</tissue>
    </source>
</reference>
<name>A0ABQ9HIP5_9NEOP</name>
<keyword evidence="2" id="KW-1185">Reference proteome</keyword>
<dbReference type="Proteomes" id="UP001159363">
    <property type="component" value="Chromosome 4"/>
</dbReference>
<dbReference type="EMBL" id="JARBHB010000005">
    <property type="protein sequence ID" value="KAJ8884208.1"/>
    <property type="molecule type" value="Genomic_DNA"/>
</dbReference>
<evidence type="ECO:0000313" key="1">
    <source>
        <dbReference type="EMBL" id="KAJ8884208.1"/>
    </source>
</evidence>
<protein>
    <submittedName>
        <fullName evidence="1">Uncharacterized protein</fullName>
    </submittedName>
</protein>
<proteinExistence type="predicted"/>
<accession>A0ABQ9HIP5</accession>
<organism evidence="1 2">
    <name type="scientific">Dryococelus australis</name>
    <dbReference type="NCBI Taxonomy" id="614101"/>
    <lineage>
        <taxon>Eukaryota</taxon>
        <taxon>Metazoa</taxon>
        <taxon>Ecdysozoa</taxon>
        <taxon>Arthropoda</taxon>
        <taxon>Hexapoda</taxon>
        <taxon>Insecta</taxon>
        <taxon>Pterygota</taxon>
        <taxon>Neoptera</taxon>
        <taxon>Polyneoptera</taxon>
        <taxon>Phasmatodea</taxon>
        <taxon>Verophasmatodea</taxon>
        <taxon>Anareolatae</taxon>
        <taxon>Phasmatidae</taxon>
        <taxon>Eurycanthinae</taxon>
        <taxon>Dryococelus</taxon>
    </lineage>
</organism>
<sequence>MVFANDHPIPLDFKNKKSWYVLEKHFTSVFTRNRNITDNNEEDLKTKRSYVYIAIPIPGAARHGGAKDTSAQAQLRAFLNFHKYNTSSDENIPRGTGLAASSPLTTPQYPLHTTTTRVVELGTCGAEPSHHYNCLLMKACGTSPHMTTQEAANTAYGLKLHGVYSRCCTPAYSVQRTILHINNDDHNEVLHSGAGPARPSHLRSLRKDERSRCLLPACSYFRVDTWKRGNDKGHNATLIKCALGSRAVKRRTYNLFMESVQQISVQAATAVSLMSVTYLCFRIRPSGEVYSLIQCTNKTAPDNNITKQNRDSSAHTYLLPHTPTRVINQRACTLADINIRPAGFLSNQAGHDQPNENESRSRLHAVRREHCAPVQQSLALSGDYVINARNSVALIASVLLVSNARKIFRKAGALRHADRIDVLGGRKGYYDVGYLKGVVLCNSQQIKAACCYITSSAPPACILLIVWPRIAGAIRVTLARTVSALSPLYAQGFELACSVLVVLRVPMALPQKGLRVILAEQHRCVFCDVLAPTEQKGGFLRRKRTKSSAEPYSILQALPENLRSEHTSPPCPKYYPRCIALRNKRTAVFPSRCSHYPESCEMRLHPLLQSRNTYYADAVGKSKDLVFPSASLQPVRNYYRYVARGEYWIRSRNIDYAKSPTQSYVMNNTNREMYPLVWGKPSSFRSRACDRAPVGRGTREDWSPEERLFEKPSGVLSDQVAMLLLSLHPTSSEALLLGTKTLEQYLTPLCHRRVGKRVSAYMCRSGAHHCSSNLHGVWSASPDGHSEAACEERDELQHTSDYCWRATAVYRVTCSAESGGVEEREVSGITLGVALSTGAQWKGRFTPRPYD</sequence>
<evidence type="ECO:0000313" key="2">
    <source>
        <dbReference type="Proteomes" id="UP001159363"/>
    </source>
</evidence>
<comment type="caution">
    <text evidence="1">The sequence shown here is derived from an EMBL/GenBank/DDBJ whole genome shotgun (WGS) entry which is preliminary data.</text>
</comment>